<evidence type="ECO:0000256" key="4">
    <source>
        <dbReference type="ARBA" id="ARBA00022844"/>
    </source>
</evidence>
<evidence type="ECO:0000256" key="10">
    <source>
        <dbReference type="PIRSR" id="PIRSR003888-1"/>
    </source>
</evidence>
<evidence type="ECO:0000313" key="15">
    <source>
        <dbReference type="EMBL" id="AFD29238.1"/>
    </source>
</evidence>
<evidence type="ECO:0000256" key="6">
    <source>
        <dbReference type="ARBA" id="ARBA00023015"/>
    </source>
</evidence>
<protein>
    <submittedName>
        <fullName evidence="15">Nucleocapsid protein</fullName>
    </submittedName>
</protein>
<dbReference type="OrthoDB" id="3036at10239"/>
<proteinExistence type="predicted"/>
<feature type="compositionally biased region" description="Basic and acidic residues" evidence="12">
    <location>
        <begin position="290"/>
        <end position="312"/>
    </location>
</feature>
<feature type="domain" description="CoV N CTD" evidence="14">
    <location>
        <begin position="172"/>
        <end position="289"/>
    </location>
</feature>
<evidence type="ECO:0000256" key="5">
    <source>
        <dbReference type="ARBA" id="ARBA00022884"/>
    </source>
</evidence>
<keyword evidence="6" id="KW-0805">Transcription regulation</keyword>
<dbReference type="GeneID" id="11945669"/>
<dbReference type="PROSITE" id="PS51929">
    <property type="entry name" value="COV_N_CTD"/>
    <property type="match status" value="1"/>
</dbReference>
<dbReference type="InterPro" id="IPR001218">
    <property type="entry name" value="Nucleocap_CoV"/>
</dbReference>
<dbReference type="InterPro" id="IPR037179">
    <property type="entry name" value="Nucleocapsid_C"/>
</dbReference>
<evidence type="ECO:0000256" key="2">
    <source>
        <dbReference type="ARBA" id="ARBA00022553"/>
    </source>
</evidence>
<organism evidence="15 16">
    <name type="scientific">Wigeon coronavirus HKU20</name>
    <dbReference type="NCBI Taxonomy" id="1159908"/>
    <lineage>
        <taxon>Viruses</taxon>
        <taxon>Riboviria</taxon>
        <taxon>Orthornavirae</taxon>
        <taxon>Pisuviricota</taxon>
        <taxon>Pisoniviricetes</taxon>
        <taxon>Nidovirales</taxon>
        <taxon>Cornidovirineae</taxon>
        <taxon>Coronaviridae</taxon>
        <taxon>Orthocoronavirinae</taxon>
        <taxon>Deltacoronavirus</taxon>
        <taxon>Andecovirus</taxon>
        <taxon>Deltacoronavirus marecae</taxon>
    </lineage>
</organism>
<feature type="domain" description="CoV N NTD" evidence="13">
    <location>
        <begin position="9"/>
        <end position="140"/>
    </location>
</feature>
<feature type="modified residue" description="Phosphoserine; by host" evidence="10">
    <location>
        <position position="298"/>
    </location>
</feature>
<accession>H9BR29</accession>
<feature type="region of interest" description="Disordered" evidence="12">
    <location>
        <begin position="289"/>
        <end position="350"/>
    </location>
</feature>
<keyword evidence="7 11" id="KW-0543">Viral nucleoprotein</keyword>
<evidence type="ECO:0000256" key="8">
    <source>
        <dbReference type="ARBA" id="ARBA00023163"/>
    </source>
</evidence>
<evidence type="ECO:0000259" key="13">
    <source>
        <dbReference type="PROSITE" id="PS51928"/>
    </source>
</evidence>
<evidence type="ECO:0000256" key="12">
    <source>
        <dbReference type="SAM" id="MobiDB-lite"/>
    </source>
</evidence>
<reference evidence="15 16" key="1">
    <citation type="journal article" date="2012" name="J. Virol.">
        <title>Discovery of seven novel Mammalian and avian coronaviruses in the genus deltacoronavirus supports bat coronaviruses as the gene source of alphacoronavirus and betacoronavirus and avian coronaviruses as the gene source of gammacoronavirus and deltacoronavirus.</title>
        <authorList>
            <person name="Woo P.C."/>
            <person name="Lau S.K."/>
            <person name="Lam C.S."/>
            <person name="Lau C.C."/>
            <person name="Tsang A.K."/>
            <person name="Lau J.H."/>
            <person name="Bai R."/>
            <person name="Teng J.L."/>
            <person name="Tsang C.C."/>
            <person name="Wang M."/>
            <person name="Zheng B.J."/>
            <person name="Chan K.H."/>
            <person name="Yuen K.Y."/>
        </authorList>
    </citation>
    <scope>NUCLEOTIDE SEQUENCE [LARGE SCALE GENOMIC DNA]</scope>
    <source>
        <strain evidence="15">HKU20-9243</strain>
    </source>
</reference>
<dbReference type="GO" id="GO:0003723">
    <property type="term" value="F:RNA binding"/>
    <property type="evidence" value="ECO:0007669"/>
    <property type="project" value="UniProtKB-UniRule"/>
</dbReference>
<evidence type="ECO:0000259" key="14">
    <source>
        <dbReference type="PROSITE" id="PS51929"/>
    </source>
</evidence>
<evidence type="ECO:0000256" key="3">
    <source>
        <dbReference type="ARBA" id="ARBA00022765"/>
    </source>
</evidence>
<evidence type="ECO:0000256" key="11">
    <source>
        <dbReference type="PROSITE-ProRule" id="PRU01276"/>
    </source>
</evidence>
<sequence>MAVPSVPKADCSWFQIIKAQNKKVQPLAFKGDGVPINTTLPKEMCHGYWLRYKRVKPGGAPLPPSYSFYYTGTGPRATLKYGELQDSDNQDNVNRVLWVKSPDADTSIKPKVAKRNPDKHPLLPLRFKPGDGPVQGFRIDPFQSRGRSVERGQQDRRAQSAEPQRPKQRERSRSAPSRAAPKQHAIPKRVLLKGKTISGTFGKRSPAKANVGSPDTEKTGLGDPRLMALMRFVPGTQELLFAGHLKHKMQPEGVQLTFTYDITVKRDNKDFDRIVEALNSVVDMVYEPEGEIRKDQQSKKDTQPKKKAEKKTPTNPQKQPDKPVATIVDNGDSQVINWGTDPAEGLESFS</sequence>
<feature type="compositionally biased region" description="Basic and acidic residues" evidence="12">
    <location>
        <begin position="147"/>
        <end position="173"/>
    </location>
</feature>
<dbReference type="KEGG" id="vg:11945669"/>
<dbReference type="GO" id="GO:0019013">
    <property type="term" value="C:viral nucleocapsid"/>
    <property type="evidence" value="ECO:0007669"/>
    <property type="project" value="UniProtKB-UniRule"/>
</dbReference>
<keyword evidence="9 11" id="KW-0687">Ribonucleoprotein</keyword>
<dbReference type="EMBL" id="JQ065048">
    <property type="protein sequence ID" value="AFD29238.1"/>
    <property type="molecule type" value="Genomic_RNA"/>
</dbReference>
<dbReference type="SUPFAM" id="SSF103068">
    <property type="entry name" value="Nucleocapsid protein dimerization domain"/>
    <property type="match status" value="1"/>
</dbReference>
<keyword evidence="4 11" id="KW-0946">Virion</keyword>
<evidence type="ECO:0000256" key="1">
    <source>
        <dbReference type="ARBA" id="ARBA00004340"/>
    </source>
</evidence>
<dbReference type="CDD" id="cd21595">
    <property type="entry name" value="CoV_N-CTD"/>
    <property type="match status" value="1"/>
</dbReference>
<gene>
    <name evidence="15" type="primary">N</name>
</gene>
<keyword evidence="8" id="KW-0804">Transcription</keyword>
<feature type="region of interest" description="Disordered" evidence="12">
    <location>
        <begin position="107"/>
        <end position="222"/>
    </location>
</feature>
<dbReference type="CDD" id="cd21554">
    <property type="entry name" value="CoV_N-NTD"/>
    <property type="match status" value="1"/>
</dbReference>
<evidence type="ECO:0000256" key="9">
    <source>
        <dbReference type="ARBA" id="ARBA00023274"/>
    </source>
</evidence>
<dbReference type="InterPro" id="IPR044345">
    <property type="entry name" value="N_prot_N_CoV"/>
</dbReference>
<keyword evidence="3" id="KW-0013">ADP-ribosylation</keyword>
<dbReference type="PROSITE" id="PS51928">
    <property type="entry name" value="COV_N_NTD"/>
    <property type="match status" value="1"/>
</dbReference>
<dbReference type="InterPro" id="IPR044344">
    <property type="entry name" value="N_prot_C_CoV"/>
</dbReference>
<keyword evidence="2 10" id="KW-0597">Phosphoprotein</keyword>
<dbReference type="Pfam" id="PF00937">
    <property type="entry name" value="CoV_nucleocap"/>
    <property type="match status" value="1"/>
</dbReference>
<name>H9BR29_9NIDO</name>
<keyword evidence="5 11" id="KW-0694">RNA-binding</keyword>
<dbReference type="PIRSF" id="PIRSF003888">
    <property type="entry name" value="Corona_nucleocap"/>
    <property type="match status" value="1"/>
</dbReference>
<dbReference type="SUPFAM" id="SSF110304">
    <property type="entry name" value="Coronavirus RNA-binding domain"/>
    <property type="match status" value="1"/>
</dbReference>
<evidence type="ECO:0000256" key="7">
    <source>
        <dbReference type="ARBA" id="ARBA00023086"/>
    </source>
</evidence>
<evidence type="ECO:0000313" key="16">
    <source>
        <dbReference type="Proteomes" id="UP000167590"/>
    </source>
</evidence>
<dbReference type="GO" id="GO:0043657">
    <property type="term" value="C:host cell"/>
    <property type="evidence" value="ECO:0007669"/>
    <property type="project" value="UniProtKB-SubCell"/>
</dbReference>
<dbReference type="Proteomes" id="UP000167590">
    <property type="component" value="Segment"/>
</dbReference>
<dbReference type="RefSeq" id="YP_005352875.1">
    <property type="nucleotide sequence ID" value="NC_016995.1"/>
</dbReference>
<dbReference type="GO" id="GO:1990904">
    <property type="term" value="C:ribonucleoprotein complex"/>
    <property type="evidence" value="ECO:0007669"/>
    <property type="project" value="UniProtKB-KW"/>
</dbReference>
<dbReference type="InterPro" id="IPR037195">
    <property type="entry name" value="Nucleocapsid_N"/>
</dbReference>
<dbReference type="SMR" id="H9BR29"/>
<keyword evidence="16" id="KW-1185">Reference proteome</keyword>
<comment type="subcellular location">
    <subcellularLocation>
        <location evidence="1">Host cell</location>
    </subcellularLocation>
</comment>